<keyword evidence="2" id="KW-1185">Reference proteome</keyword>
<reference evidence="1 2" key="2">
    <citation type="journal article" date="2019" name="G3 (Bethesda)">
        <title>Hybrid Assembly of the Genome of the Entomopathogenic Nematode Steinernema carpocapsae Identifies the X-Chromosome.</title>
        <authorList>
            <person name="Serra L."/>
            <person name="Macchietto M."/>
            <person name="Macias-Munoz A."/>
            <person name="McGill C.J."/>
            <person name="Rodriguez I.M."/>
            <person name="Rodriguez B."/>
            <person name="Murad R."/>
            <person name="Mortazavi A."/>
        </authorList>
    </citation>
    <scope>NUCLEOTIDE SEQUENCE [LARGE SCALE GENOMIC DNA]</scope>
    <source>
        <strain evidence="1 2">ALL</strain>
    </source>
</reference>
<dbReference type="Proteomes" id="UP000298663">
    <property type="component" value="Unassembled WGS sequence"/>
</dbReference>
<dbReference type="EMBL" id="AZBU02000007">
    <property type="protein sequence ID" value="TKR69843.1"/>
    <property type="molecule type" value="Genomic_DNA"/>
</dbReference>
<reference evidence="1 2" key="1">
    <citation type="journal article" date="2015" name="Genome Biol.">
        <title>Comparative genomics of Steinernema reveals deeply conserved gene regulatory networks.</title>
        <authorList>
            <person name="Dillman A.R."/>
            <person name="Macchietto M."/>
            <person name="Porter C.F."/>
            <person name="Rogers A."/>
            <person name="Williams B."/>
            <person name="Antoshechkin I."/>
            <person name="Lee M.M."/>
            <person name="Goodwin Z."/>
            <person name="Lu X."/>
            <person name="Lewis E.E."/>
            <person name="Goodrich-Blair H."/>
            <person name="Stock S.P."/>
            <person name="Adams B.J."/>
            <person name="Sternberg P.W."/>
            <person name="Mortazavi A."/>
        </authorList>
    </citation>
    <scope>NUCLEOTIDE SEQUENCE [LARGE SCALE GENOMIC DNA]</scope>
    <source>
        <strain evidence="1 2">ALL</strain>
    </source>
</reference>
<organism evidence="1 2">
    <name type="scientific">Steinernema carpocapsae</name>
    <name type="common">Entomopathogenic nematode</name>
    <dbReference type="NCBI Taxonomy" id="34508"/>
    <lineage>
        <taxon>Eukaryota</taxon>
        <taxon>Metazoa</taxon>
        <taxon>Ecdysozoa</taxon>
        <taxon>Nematoda</taxon>
        <taxon>Chromadorea</taxon>
        <taxon>Rhabditida</taxon>
        <taxon>Tylenchina</taxon>
        <taxon>Panagrolaimomorpha</taxon>
        <taxon>Strongyloidoidea</taxon>
        <taxon>Steinernematidae</taxon>
        <taxon>Steinernema</taxon>
    </lineage>
</organism>
<proteinExistence type="predicted"/>
<name>A0A4U5ML36_STECR</name>
<gene>
    <name evidence="1" type="ORF">L596_021943</name>
</gene>
<protein>
    <submittedName>
        <fullName evidence="1">Uncharacterized protein</fullName>
    </submittedName>
</protein>
<comment type="caution">
    <text evidence="1">The sequence shown here is derived from an EMBL/GenBank/DDBJ whole genome shotgun (WGS) entry which is preliminary data.</text>
</comment>
<dbReference type="AlphaFoldDB" id="A0A4U5ML36"/>
<evidence type="ECO:0000313" key="2">
    <source>
        <dbReference type="Proteomes" id="UP000298663"/>
    </source>
</evidence>
<sequence length="73" mass="8423">MWHTQRFVNRKSGICEVWNLRSGSGGVRMRNAVYRKVLIGKYIFGMLLPRLEMKLTDPITKASKNNSAIAKHF</sequence>
<evidence type="ECO:0000313" key="1">
    <source>
        <dbReference type="EMBL" id="TKR69843.1"/>
    </source>
</evidence>
<accession>A0A4U5ML36</accession>